<keyword evidence="3" id="KW-1185">Reference proteome</keyword>
<protein>
    <submittedName>
        <fullName evidence="2">Uncharacterized protein</fullName>
    </submittedName>
</protein>
<accession>A0ABR4G4G1</accession>
<proteinExistence type="predicted"/>
<evidence type="ECO:0000256" key="1">
    <source>
        <dbReference type="SAM" id="MobiDB-lite"/>
    </source>
</evidence>
<feature type="region of interest" description="Disordered" evidence="1">
    <location>
        <begin position="23"/>
        <end position="45"/>
    </location>
</feature>
<dbReference type="Proteomes" id="UP001610563">
    <property type="component" value="Unassembled WGS sequence"/>
</dbReference>
<feature type="compositionally biased region" description="Polar residues" evidence="1">
    <location>
        <begin position="29"/>
        <end position="45"/>
    </location>
</feature>
<comment type="caution">
    <text evidence="2">The sequence shown here is derived from an EMBL/GenBank/DDBJ whole genome shotgun (WGS) entry which is preliminary data.</text>
</comment>
<name>A0ABR4G4G1_9EURO</name>
<dbReference type="EMBL" id="JBFTWV010000051">
    <property type="protein sequence ID" value="KAL2793899.1"/>
    <property type="molecule type" value="Genomic_DNA"/>
</dbReference>
<reference evidence="2 3" key="1">
    <citation type="submission" date="2024-07" db="EMBL/GenBank/DDBJ databases">
        <title>Section-level genome sequencing and comparative genomics of Aspergillus sections Usti and Cavernicolus.</title>
        <authorList>
            <consortium name="Lawrence Berkeley National Laboratory"/>
            <person name="Nybo J.L."/>
            <person name="Vesth T.C."/>
            <person name="Theobald S."/>
            <person name="Frisvad J.C."/>
            <person name="Larsen T.O."/>
            <person name="Kjaerboelling I."/>
            <person name="Rothschild-Mancinelli K."/>
            <person name="Lyhne E.K."/>
            <person name="Kogle M.E."/>
            <person name="Barry K."/>
            <person name="Clum A."/>
            <person name="Na H."/>
            <person name="Ledsgaard L."/>
            <person name="Lin J."/>
            <person name="Lipzen A."/>
            <person name="Kuo A."/>
            <person name="Riley R."/>
            <person name="Mondo S."/>
            <person name="Labutti K."/>
            <person name="Haridas S."/>
            <person name="Pangalinan J."/>
            <person name="Salamov A.A."/>
            <person name="Simmons B.A."/>
            <person name="Magnuson J.K."/>
            <person name="Chen J."/>
            <person name="Drula E."/>
            <person name="Henrissat B."/>
            <person name="Wiebenga A."/>
            <person name="Lubbers R.J."/>
            <person name="Gomes A.C."/>
            <person name="Makela M.R."/>
            <person name="Stajich J."/>
            <person name="Grigoriev I.V."/>
            <person name="Mortensen U.H."/>
            <person name="De Vries R.P."/>
            <person name="Baker S.E."/>
            <person name="Andersen M.R."/>
        </authorList>
    </citation>
    <scope>NUCLEOTIDE SEQUENCE [LARGE SCALE GENOMIC DNA]</scope>
    <source>
        <strain evidence="2 3">CBS 209.92</strain>
    </source>
</reference>
<gene>
    <name evidence="2" type="ORF">BJX66DRAFT_338335</name>
</gene>
<dbReference type="PANTHER" id="PTHR39697:SF1">
    <property type="entry name" value="RICIN B LECTIN DOMAIN-CONTAINING PROTEIN"/>
    <property type="match status" value="1"/>
</dbReference>
<organism evidence="2 3">
    <name type="scientific">Aspergillus keveii</name>
    <dbReference type="NCBI Taxonomy" id="714993"/>
    <lineage>
        <taxon>Eukaryota</taxon>
        <taxon>Fungi</taxon>
        <taxon>Dikarya</taxon>
        <taxon>Ascomycota</taxon>
        <taxon>Pezizomycotina</taxon>
        <taxon>Eurotiomycetes</taxon>
        <taxon>Eurotiomycetidae</taxon>
        <taxon>Eurotiales</taxon>
        <taxon>Aspergillaceae</taxon>
        <taxon>Aspergillus</taxon>
        <taxon>Aspergillus subgen. Nidulantes</taxon>
    </lineage>
</organism>
<sequence length="153" mass="16939">MASAHPSCIRSLNRARASLKRRSLLRADVNNNSKSADQPHLSYSRTSNPHLSCFQTFKMSIIQALSSIPTQGAQHHTPSNTPPQANKTYIIHSYNTNPAIALRGKRAGALQLHPLEGEPLTNTAAHWRCIENPRRWLGFRNVASDTYMGQNGA</sequence>
<dbReference type="PANTHER" id="PTHR39697">
    <property type="entry name" value="RICIN B LECTIN DOMAIN-CONTAINING PROTEIN-RELATED"/>
    <property type="match status" value="1"/>
</dbReference>
<evidence type="ECO:0000313" key="2">
    <source>
        <dbReference type="EMBL" id="KAL2793899.1"/>
    </source>
</evidence>
<evidence type="ECO:0000313" key="3">
    <source>
        <dbReference type="Proteomes" id="UP001610563"/>
    </source>
</evidence>